<protein>
    <submittedName>
        <fullName evidence="2">Uncharacterized protein</fullName>
    </submittedName>
</protein>
<dbReference type="KEGG" id="red:roselon_03605"/>
<dbReference type="Proteomes" id="UP000019593">
    <property type="component" value="Chromosome"/>
</dbReference>
<evidence type="ECO:0000313" key="2">
    <source>
        <dbReference type="EMBL" id="AHM05850.1"/>
    </source>
</evidence>
<dbReference type="EMBL" id="CP004372">
    <property type="protein sequence ID" value="AHM05850.1"/>
    <property type="molecule type" value="Genomic_DNA"/>
</dbReference>
<evidence type="ECO:0000256" key="1">
    <source>
        <dbReference type="SAM" id="MobiDB-lite"/>
    </source>
</evidence>
<gene>
    <name evidence="2" type="ORF">roselon_03605</name>
</gene>
<keyword evidence="3" id="KW-1185">Reference proteome</keyword>
<feature type="region of interest" description="Disordered" evidence="1">
    <location>
        <begin position="1"/>
        <end position="50"/>
    </location>
</feature>
<name>W8STJ3_9RHOB</name>
<accession>W8STJ3</accession>
<organism evidence="2 3">
    <name type="scientific">Roseicyclus elongatus DSM 19469</name>
    <dbReference type="NCBI Taxonomy" id="1294273"/>
    <lineage>
        <taxon>Bacteria</taxon>
        <taxon>Pseudomonadati</taxon>
        <taxon>Pseudomonadota</taxon>
        <taxon>Alphaproteobacteria</taxon>
        <taxon>Rhodobacterales</taxon>
        <taxon>Roseobacteraceae</taxon>
        <taxon>Roseicyclus</taxon>
    </lineage>
</organism>
<sequence>MNRPVPVREKTQPHHTCPTACQETTLGQTPPHRQRPGARARHRVRAIGSA</sequence>
<dbReference type="AlphaFoldDB" id="W8STJ3"/>
<evidence type="ECO:0000313" key="3">
    <source>
        <dbReference type="Proteomes" id="UP000019593"/>
    </source>
</evidence>
<feature type="compositionally biased region" description="Basic residues" evidence="1">
    <location>
        <begin position="32"/>
        <end position="50"/>
    </location>
</feature>
<feature type="compositionally biased region" description="Polar residues" evidence="1">
    <location>
        <begin position="19"/>
        <end position="28"/>
    </location>
</feature>
<feature type="compositionally biased region" description="Basic and acidic residues" evidence="1">
    <location>
        <begin position="1"/>
        <end position="12"/>
    </location>
</feature>
<dbReference type="HOGENOM" id="CLU_3122234_0_0_5"/>
<proteinExistence type="predicted"/>
<reference evidence="2 3" key="1">
    <citation type="submission" date="2013-03" db="EMBL/GenBank/DDBJ databases">
        <authorList>
            <person name="Fiebig A."/>
            <person name="Goeker M."/>
            <person name="Klenk H.-P.P."/>
        </authorList>
    </citation>
    <scope>NUCLEOTIDE SEQUENCE [LARGE SCALE GENOMIC DNA]</scope>
    <source>
        <strain evidence="3">DSM 19469</strain>
    </source>
</reference>